<name>A0AAU9F1B1_DROMD</name>
<proteinExistence type="predicted"/>
<dbReference type="PANTHER" id="PTHR37685">
    <property type="entry name" value="GEO11136P1-RELATED"/>
    <property type="match status" value="1"/>
</dbReference>
<dbReference type="Pfam" id="PF15868">
    <property type="entry name" value="MBF2"/>
    <property type="match status" value="1"/>
</dbReference>
<dbReference type="Proteomes" id="UP001500889">
    <property type="component" value="Chromosome O"/>
</dbReference>
<dbReference type="InterPro" id="IPR031734">
    <property type="entry name" value="MBF2"/>
</dbReference>
<evidence type="ECO:0000313" key="2">
    <source>
        <dbReference type="Proteomes" id="UP001500889"/>
    </source>
</evidence>
<accession>A0AAU9F1B1</accession>
<sequence>MLNLRYIVVAVVLIVSPLVVLGDSVVFGRQIPGAHLLFATHVTEPAKLLRVVERKVTFTQEDNIRAIGAIVIEDINHTIGGEASILDGGPTSTYVTLKFKSKRGQGLDFNVYIYDSP</sequence>
<gene>
    <name evidence="1" type="ORF">DMAD_08741</name>
</gene>
<reference evidence="1 2" key="1">
    <citation type="submission" date="2024-02" db="EMBL/GenBank/DDBJ databases">
        <title>A chromosome-level genome assembly of Drosophila madeirensis, a fruit fly species endemic to Madeira island.</title>
        <authorList>
            <person name="Tomihara K."/>
            <person name="Llopart A."/>
            <person name="Yamamoto D."/>
        </authorList>
    </citation>
    <scope>NUCLEOTIDE SEQUENCE [LARGE SCALE GENOMIC DNA]</scope>
    <source>
        <strain evidence="1 2">RF1</strain>
    </source>
</reference>
<dbReference type="PANTHER" id="PTHR37685:SF1">
    <property type="entry name" value="GEO11136P1-RELATED"/>
    <property type="match status" value="1"/>
</dbReference>
<evidence type="ECO:0000313" key="1">
    <source>
        <dbReference type="EMBL" id="BFF90171.1"/>
    </source>
</evidence>
<dbReference type="AlphaFoldDB" id="A0AAU9F1B1"/>
<keyword evidence="2" id="KW-1185">Reference proteome</keyword>
<organism evidence="1 2">
    <name type="scientific">Drosophila madeirensis</name>
    <name type="common">Fruit fly</name>
    <dbReference type="NCBI Taxonomy" id="30013"/>
    <lineage>
        <taxon>Eukaryota</taxon>
        <taxon>Metazoa</taxon>
        <taxon>Ecdysozoa</taxon>
        <taxon>Arthropoda</taxon>
        <taxon>Hexapoda</taxon>
        <taxon>Insecta</taxon>
        <taxon>Pterygota</taxon>
        <taxon>Neoptera</taxon>
        <taxon>Endopterygota</taxon>
        <taxon>Diptera</taxon>
        <taxon>Brachycera</taxon>
        <taxon>Muscomorpha</taxon>
        <taxon>Ephydroidea</taxon>
        <taxon>Drosophilidae</taxon>
        <taxon>Drosophila</taxon>
        <taxon>Sophophora</taxon>
    </lineage>
</organism>
<protein>
    <submittedName>
        <fullName evidence="1">Probable salivary secreted peptide</fullName>
    </submittedName>
</protein>
<dbReference type="EMBL" id="AP029263">
    <property type="protein sequence ID" value="BFF90171.1"/>
    <property type="molecule type" value="Genomic_DNA"/>
</dbReference>